<dbReference type="Proteomes" id="UP000245626">
    <property type="component" value="Unassembled WGS sequence"/>
</dbReference>
<dbReference type="EMBL" id="KZ820064">
    <property type="protein sequence ID" value="PWN49343.1"/>
    <property type="molecule type" value="Genomic_DNA"/>
</dbReference>
<accession>A0ACD0NU25</accession>
<name>A0ACD0NU25_9BASI</name>
<proteinExistence type="predicted"/>
<reference evidence="1 2" key="1">
    <citation type="journal article" date="2018" name="Mol. Biol. Evol.">
        <title>Broad Genomic Sampling Reveals a Smut Pathogenic Ancestry of the Fungal Clade Ustilaginomycotina.</title>
        <authorList>
            <person name="Kijpornyongpan T."/>
            <person name="Mondo S.J."/>
            <person name="Barry K."/>
            <person name="Sandor L."/>
            <person name="Lee J."/>
            <person name="Lipzen A."/>
            <person name="Pangilinan J."/>
            <person name="LaButti K."/>
            <person name="Hainaut M."/>
            <person name="Henrissat B."/>
            <person name="Grigoriev I.V."/>
            <person name="Spatafora J.W."/>
            <person name="Aime M.C."/>
        </authorList>
    </citation>
    <scope>NUCLEOTIDE SEQUENCE [LARGE SCALE GENOMIC DNA]</scope>
    <source>
        <strain evidence="1 2">SA 807</strain>
    </source>
</reference>
<gene>
    <name evidence="1" type="ORF">IE53DRAFT_380630</name>
</gene>
<evidence type="ECO:0000313" key="2">
    <source>
        <dbReference type="Proteomes" id="UP000245626"/>
    </source>
</evidence>
<protein>
    <submittedName>
        <fullName evidence="1">Uncharacterized protein</fullName>
    </submittedName>
</protein>
<keyword evidence="2" id="KW-1185">Reference proteome</keyword>
<sequence>MSFILKPQLWSLALLVNVLSIVLLNIQAVPERRPHQRYNYDFAFENGHDSVFCQFSPWNLMVEYADLDIHPTDPNLVVSDIFNCHEDKSQAHVGYDGQTYHVVHCQARLDVGQDWRKFNPPCGLQQLCDIAGGNFSPRFDCPVPVFPGQGSGPPHKRHLVSRR</sequence>
<organism evidence="1 2">
    <name type="scientific">Violaceomyces palustris</name>
    <dbReference type="NCBI Taxonomy" id="1673888"/>
    <lineage>
        <taxon>Eukaryota</taxon>
        <taxon>Fungi</taxon>
        <taxon>Dikarya</taxon>
        <taxon>Basidiomycota</taxon>
        <taxon>Ustilaginomycotina</taxon>
        <taxon>Ustilaginomycetes</taxon>
        <taxon>Violaceomycetales</taxon>
        <taxon>Violaceomycetaceae</taxon>
        <taxon>Violaceomyces</taxon>
    </lineage>
</organism>
<evidence type="ECO:0000313" key="1">
    <source>
        <dbReference type="EMBL" id="PWN49343.1"/>
    </source>
</evidence>